<reference evidence="3 4" key="1">
    <citation type="submission" date="2016-12" db="EMBL/GenBank/DDBJ databases">
        <authorList>
            <person name="Song W.-J."/>
            <person name="Kurnit D.M."/>
        </authorList>
    </citation>
    <scope>NUCLEOTIDE SEQUENCE [LARGE SCALE GENOMIC DNA]</scope>
    <source>
        <strain evidence="3 4">DSM 18488</strain>
    </source>
</reference>
<sequence length="1296" mass="142182">MIPPNRVPVHTLPFVALLLCFVCLFGAAAALAQTGAGPNTVSAGSSATVSQRAGADETLRGLAEKNALTVRALVGYGRIPAAAMAPLAGLRAKGIDVLGATPEQLGAILQEHGATLSPAERESLGLVAEAMREAGTAEGSADSAPQEAATNVMESFPADDAALEAELAAILAEGIPAPEEDSAADPESPTVQTAGVPFAASNVEPTALPPMKSAPFLDINALTPTQWDGAVAAAMEGMRMVYGPMSEAEEQSFRRTWGVLRQYPSPEAVDYLNRFNPLLGEFLSLRGAVAEAGARLEEAMEQIAWASEADDPALAMEGVTLARQHRNTILSCQKRLDEVVAELVALGNPPDGRTLMTEGQQRYKGAKDFLKALVEQPGPEGEWVGYIIHPNNYVGESGGSIMHQPYHFLIYSYGKSETYYCIALDTGTYDEKEYGYVEPVDLNSIDILSGLESDTINFTYTDEDGEPWVLHAQRYTGGPFPEFSEISPDLFEEARIKNDRILAERLEAAKLIENPEAQLKETIGAGIGHEMNDSTIKDTLAHYRTQEAFHAAAMKWAAMGDKLADSEEARLRQFDALVAGGAPQQVAEAPVPKQPPQQENREEEKPVEAQEPVAEIGPEDTPLHIVDDQPAEERRVIDQEAIEFHSANVESIQRNMEKDVAEIAKETDPVRRHDLEMRVLHARANIQAEQDRIESLKTGVIVHTRSAWDDYARSQFIQNIAADQRKMEKVDRAMKKALSMADTLPYDKAAKVREIVSKGFSPEVMTATDTAKASEVIKEVYGVATGHWEDEKKKADADAEWADTCLQTAETTKSFADKTLMGLSFIGGPAVNRVYQGTLGYIEGGPKEAFLRVGGSYNQLTGVAVDAYRGFEAAVESGGGWEQGFKGAGWEVAKGIAMDKAMGFVARGVSRGYGAVKGRGGARADAPDAPKASGKVEAPDGQNTPSLGKIKPSGIPDDGFNRPLTEVEFKGYKAGIVEGRKRVNSYKSTFKKLQTARKEKAPPSEIKKILRELDERSIMIHSSPQAKMIMKSHQRNPKNREMVKRFVNSMDRVHNRVEKTFHQKMSAEWNPEDLTSIRNAGQGKTVNTDFDIARQVKFDANGLPIAPKKNARPVPESLWQAEAQKKWEESYKEVTGQNPQRSWETVTTGGHSEAYKDLAIIERNGILRANKAWAGQTADVNQFKGDHLRRKDQPFTRIEKHVEISRSTAKEYHRRLKPLLEEKLPPKTDKANYEAFMKHKNYWEKMNEVLEGMGSGRINPLEADRRIRLLSGGKSSLEVTHDLRNFLESLIKFGKS</sequence>
<gene>
    <name evidence="3" type="ORF">SAMN02745220_04378</name>
</gene>
<name>A0A1M7YHS9_9BACT</name>
<organism evidence="3 4">
    <name type="scientific">Desulfopila aestuarii DSM 18488</name>
    <dbReference type="NCBI Taxonomy" id="1121416"/>
    <lineage>
        <taxon>Bacteria</taxon>
        <taxon>Pseudomonadati</taxon>
        <taxon>Thermodesulfobacteriota</taxon>
        <taxon>Desulfobulbia</taxon>
        <taxon>Desulfobulbales</taxon>
        <taxon>Desulfocapsaceae</taxon>
        <taxon>Desulfopila</taxon>
    </lineage>
</organism>
<evidence type="ECO:0000256" key="2">
    <source>
        <dbReference type="SAM" id="SignalP"/>
    </source>
</evidence>
<dbReference type="RefSeq" id="WP_143170825.1">
    <property type="nucleotide sequence ID" value="NZ_FRFE01000031.1"/>
</dbReference>
<protein>
    <submittedName>
        <fullName evidence="3">Uncharacterized protein</fullName>
    </submittedName>
</protein>
<feature type="signal peptide" evidence="2">
    <location>
        <begin position="1"/>
        <end position="32"/>
    </location>
</feature>
<evidence type="ECO:0000313" key="4">
    <source>
        <dbReference type="Proteomes" id="UP000184603"/>
    </source>
</evidence>
<proteinExistence type="predicted"/>
<keyword evidence="2" id="KW-0732">Signal</keyword>
<feature type="region of interest" description="Disordered" evidence="1">
    <location>
        <begin position="582"/>
        <end position="624"/>
    </location>
</feature>
<feature type="compositionally biased region" description="Basic and acidic residues" evidence="1">
    <location>
        <begin position="599"/>
        <end position="608"/>
    </location>
</feature>
<evidence type="ECO:0000313" key="3">
    <source>
        <dbReference type="EMBL" id="SHO52119.1"/>
    </source>
</evidence>
<feature type="region of interest" description="Disordered" evidence="1">
    <location>
        <begin position="916"/>
        <end position="961"/>
    </location>
</feature>
<dbReference type="OrthoDB" id="5469344at2"/>
<dbReference type="EMBL" id="FRFE01000031">
    <property type="protein sequence ID" value="SHO52119.1"/>
    <property type="molecule type" value="Genomic_DNA"/>
</dbReference>
<evidence type="ECO:0000256" key="1">
    <source>
        <dbReference type="SAM" id="MobiDB-lite"/>
    </source>
</evidence>
<accession>A0A1M7YHS9</accession>
<keyword evidence="4" id="KW-1185">Reference proteome</keyword>
<dbReference type="Proteomes" id="UP000184603">
    <property type="component" value="Unassembled WGS sequence"/>
</dbReference>
<feature type="compositionally biased region" description="Low complexity" evidence="1">
    <location>
        <begin position="923"/>
        <end position="932"/>
    </location>
</feature>
<feature type="chain" id="PRO_5012681052" evidence="2">
    <location>
        <begin position="33"/>
        <end position="1296"/>
    </location>
</feature>